<accession>A0A0V1AI98</accession>
<sequence>MFEFNSLKNKNKNKKNLLLKVFKIEPYQVLH</sequence>
<name>A0A0V1AI98_TRIBR</name>
<dbReference type="AlphaFoldDB" id="A0A0V1AI98"/>
<proteinExistence type="predicted"/>
<organism evidence="1 2">
    <name type="scientific">Trichinella britovi</name>
    <name type="common">Parasitic roundworm</name>
    <dbReference type="NCBI Taxonomy" id="45882"/>
    <lineage>
        <taxon>Eukaryota</taxon>
        <taxon>Metazoa</taxon>
        <taxon>Ecdysozoa</taxon>
        <taxon>Nematoda</taxon>
        <taxon>Enoplea</taxon>
        <taxon>Dorylaimia</taxon>
        <taxon>Trichinellida</taxon>
        <taxon>Trichinellidae</taxon>
        <taxon>Trichinella</taxon>
    </lineage>
</organism>
<reference evidence="1 2" key="1">
    <citation type="submission" date="2015-01" db="EMBL/GenBank/DDBJ databases">
        <title>Evolution of Trichinella species and genotypes.</title>
        <authorList>
            <person name="Korhonen P.K."/>
            <person name="Edoardo P."/>
            <person name="Giuseppe L.R."/>
            <person name="Gasser R.B."/>
        </authorList>
    </citation>
    <scope>NUCLEOTIDE SEQUENCE [LARGE SCALE GENOMIC DNA]</scope>
    <source>
        <strain evidence="1">ISS120</strain>
    </source>
</reference>
<evidence type="ECO:0000313" key="2">
    <source>
        <dbReference type="Proteomes" id="UP000054653"/>
    </source>
</evidence>
<keyword evidence="2" id="KW-1185">Reference proteome</keyword>
<protein>
    <submittedName>
        <fullName evidence="1">Uncharacterized protein</fullName>
    </submittedName>
</protein>
<comment type="caution">
    <text evidence="1">The sequence shown here is derived from an EMBL/GenBank/DDBJ whole genome shotgun (WGS) entry which is preliminary data.</text>
</comment>
<dbReference type="Proteomes" id="UP000054653">
    <property type="component" value="Unassembled WGS sequence"/>
</dbReference>
<dbReference type="EMBL" id="JYDI01002999">
    <property type="protein sequence ID" value="KRY24552.1"/>
    <property type="molecule type" value="Genomic_DNA"/>
</dbReference>
<evidence type="ECO:0000313" key="1">
    <source>
        <dbReference type="EMBL" id="KRY24552.1"/>
    </source>
</evidence>
<gene>
    <name evidence="1" type="ORF">T03_6694</name>
</gene>